<dbReference type="Proteomes" id="UP000488956">
    <property type="component" value="Unassembled WGS sequence"/>
</dbReference>
<evidence type="ECO:0000313" key="2">
    <source>
        <dbReference type="Proteomes" id="UP000488956"/>
    </source>
</evidence>
<organism evidence="1 2">
    <name type="scientific">Phytophthora fragariae</name>
    <dbReference type="NCBI Taxonomy" id="53985"/>
    <lineage>
        <taxon>Eukaryota</taxon>
        <taxon>Sar</taxon>
        <taxon>Stramenopiles</taxon>
        <taxon>Oomycota</taxon>
        <taxon>Peronosporomycetes</taxon>
        <taxon>Peronosporales</taxon>
        <taxon>Peronosporaceae</taxon>
        <taxon>Phytophthora</taxon>
    </lineage>
</organism>
<proteinExistence type="predicted"/>
<comment type="caution">
    <text evidence="1">The sequence shown here is derived from an EMBL/GenBank/DDBJ whole genome shotgun (WGS) entry which is preliminary data.</text>
</comment>
<accession>A0A6G0JN85</accession>
<protein>
    <submittedName>
        <fullName evidence="1">Uncharacterized protein</fullName>
    </submittedName>
</protein>
<reference evidence="1 2" key="1">
    <citation type="submission" date="2018-09" db="EMBL/GenBank/DDBJ databases">
        <title>Genomic investigation of the strawberry pathogen Phytophthora fragariae indicates pathogenicity is determined by transcriptional variation in three key races.</title>
        <authorList>
            <person name="Adams T.M."/>
            <person name="Armitage A.D."/>
            <person name="Sobczyk M.K."/>
            <person name="Bates H.J."/>
            <person name="Dunwell J.M."/>
            <person name="Nellist C.F."/>
            <person name="Harrison R.J."/>
        </authorList>
    </citation>
    <scope>NUCLEOTIDE SEQUENCE [LARGE SCALE GENOMIC DNA]</scope>
    <source>
        <strain evidence="1 2">ONT-3</strain>
    </source>
</reference>
<sequence>MSLDLKLYSGLALHDRSLTGQEAVLPLPDSVLLPLTDSVVVLPKSMKHLAATRPLASKVPAYSVLLLLKQHPESTATQLSASAVPTNPTAVHADSGVELRKQHLAATRPWALEVPADSVLLLLKQHSDMREDLAATRRSKTTVLPKQHLSATRPLTSKVPVDSVLLLLKQHPESTATQLSASAVLTNPASEVPTNSELLLLKQHLDMAATRLSASVVLRKQHLAATRPWALEVPADSVLLLLKQHSDMVATRLSASVVPINPILALL</sequence>
<evidence type="ECO:0000313" key="1">
    <source>
        <dbReference type="EMBL" id="KAE9061841.1"/>
    </source>
</evidence>
<dbReference type="AlphaFoldDB" id="A0A6G0JN85"/>
<dbReference type="EMBL" id="QXFX01005072">
    <property type="protein sequence ID" value="KAE9061841.1"/>
    <property type="molecule type" value="Genomic_DNA"/>
</dbReference>
<gene>
    <name evidence="1" type="ORF">PF010_g29659</name>
</gene>
<name>A0A6G0JN85_9STRA</name>